<feature type="transmembrane region" description="Helical" evidence="5">
    <location>
        <begin position="227"/>
        <end position="249"/>
    </location>
</feature>
<feature type="transmembrane region" description="Helical" evidence="5">
    <location>
        <begin position="288"/>
        <end position="312"/>
    </location>
</feature>
<dbReference type="Pfam" id="PF01758">
    <property type="entry name" value="SBF"/>
    <property type="match status" value="1"/>
</dbReference>
<sequence>MAYFAPATGQWLRGVSLNGGVTGSLSLSRVLLAALLALAGMGIDWTKLRESLEHPATLFTALAVKLIAPAVVVFLIAAALKGGPQPETAQLLLGLALIAAMPAAGSSPAWTQAAGGDVAVSVGLLVGSTVLGPLCGSLWLDGFAAAAGGDQLPDRLRVAVSGLSFLAWVIVPTAVGMALRHYLGTKVIARWKPYLRLAGAALLLLLIYVFASEAISRAMQRSAPSELASAVSLAALLCCSGFLFGWLTGRLSHSGHSSRVACVYGVGMHNNGIALLVADAVLPSDSAAFAPIIAYALVQHLLAGAVDALLAWRRG</sequence>
<gene>
    <name evidence="6" type="ORF">Mal64_11480</name>
</gene>
<dbReference type="PANTHER" id="PTHR10361:SF28">
    <property type="entry name" value="P3 PROTEIN-RELATED"/>
    <property type="match status" value="1"/>
</dbReference>
<evidence type="ECO:0000256" key="2">
    <source>
        <dbReference type="ARBA" id="ARBA00022692"/>
    </source>
</evidence>
<dbReference type="AlphaFoldDB" id="A0A5C5ZV04"/>
<keyword evidence="3 5" id="KW-1133">Transmembrane helix</keyword>
<dbReference type="Proteomes" id="UP000315440">
    <property type="component" value="Unassembled WGS sequence"/>
</dbReference>
<feature type="transmembrane region" description="Helical" evidence="5">
    <location>
        <begin position="160"/>
        <end position="182"/>
    </location>
</feature>
<keyword evidence="7" id="KW-1185">Reference proteome</keyword>
<evidence type="ECO:0000313" key="6">
    <source>
        <dbReference type="EMBL" id="TWT90751.1"/>
    </source>
</evidence>
<dbReference type="GO" id="GO:0016020">
    <property type="term" value="C:membrane"/>
    <property type="evidence" value="ECO:0007669"/>
    <property type="project" value="UniProtKB-SubCell"/>
</dbReference>
<feature type="transmembrane region" description="Helical" evidence="5">
    <location>
        <begin position="26"/>
        <end position="46"/>
    </location>
</feature>
<feature type="transmembrane region" description="Helical" evidence="5">
    <location>
        <begin position="118"/>
        <end position="140"/>
    </location>
</feature>
<feature type="transmembrane region" description="Helical" evidence="5">
    <location>
        <begin position="194"/>
        <end position="215"/>
    </location>
</feature>
<accession>A0A5C5ZV04</accession>
<feature type="transmembrane region" description="Helical" evidence="5">
    <location>
        <begin position="91"/>
        <end position="111"/>
    </location>
</feature>
<evidence type="ECO:0000313" key="7">
    <source>
        <dbReference type="Proteomes" id="UP000315440"/>
    </source>
</evidence>
<comment type="caution">
    <text evidence="6">The sequence shown here is derived from an EMBL/GenBank/DDBJ whole genome shotgun (WGS) entry which is preliminary data.</text>
</comment>
<reference evidence="6 7" key="1">
    <citation type="submission" date="2019-02" db="EMBL/GenBank/DDBJ databases">
        <title>Deep-cultivation of Planctomycetes and their phenomic and genomic characterization uncovers novel biology.</title>
        <authorList>
            <person name="Wiegand S."/>
            <person name="Jogler M."/>
            <person name="Boedeker C."/>
            <person name="Pinto D."/>
            <person name="Vollmers J."/>
            <person name="Rivas-Marin E."/>
            <person name="Kohn T."/>
            <person name="Peeters S.H."/>
            <person name="Heuer A."/>
            <person name="Rast P."/>
            <person name="Oberbeckmann S."/>
            <person name="Bunk B."/>
            <person name="Jeske O."/>
            <person name="Meyerdierks A."/>
            <person name="Storesund J.E."/>
            <person name="Kallscheuer N."/>
            <person name="Luecker S."/>
            <person name="Lage O.M."/>
            <person name="Pohl T."/>
            <person name="Merkel B.J."/>
            <person name="Hornburger P."/>
            <person name="Mueller R.-W."/>
            <person name="Bruemmer F."/>
            <person name="Labrenz M."/>
            <person name="Spormann A.M."/>
            <person name="Op Den Camp H."/>
            <person name="Overmann J."/>
            <person name="Amann R."/>
            <person name="Jetten M.S.M."/>
            <person name="Mascher T."/>
            <person name="Medema M.H."/>
            <person name="Devos D.P."/>
            <person name="Kaster A.-K."/>
            <person name="Ovreas L."/>
            <person name="Rohde M."/>
            <person name="Galperin M.Y."/>
            <person name="Jogler C."/>
        </authorList>
    </citation>
    <scope>NUCLEOTIDE SEQUENCE [LARGE SCALE GENOMIC DNA]</scope>
    <source>
        <strain evidence="6 7">Mal64</strain>
    </source>
</reference>
<feature type="transmembrane region" description="Helical" evidence="5">
    <location>
        <begin position="58"/>
        <end position="79"/>
    </location>
</feature>
<dbReference type="EMBL" id="SJPQ01000001">
    <property type="protein sequence ID" value="TWT90751.1"/>
    <property type="molecule type" value="Genomic_DNA"/>
</dbReference>
<dbReference type="InterPro" id="IPR004710">
    <property type="entry name" value="Bilac:Na_transpt"/>
</dbReference>
<keyword evidence="2 5" id="KW-0812">Transmembrane</keyword>
<dbReference type="InterPro" id="IPR038770">
    <property type="entry name" value="Na+/solute_symporter_sf"/>
</dbReference>
<dbReference type="PANTHER" id="PTHR10361">
    <property type="entry name" value="SODIUM-BILE ACID COTRANSPORTER"/>
    <property type="match status" value="1"/>
</dbReference>
<name>A0A5C5ZV04_9BACT</name>
<dbReference type="InterPro" id="IPR002657">
    <property type="entry name" value="BilAc:Na_symport/Acr3"/>
</dbReference>
<evidence type="ECO:0000256" key="4">
    <source>
        <dbReference type="ARBA" id="ARBA00023136"/>
    </source>
</evidence>
<evidence type="ECO:0000256" key="1">
    <source>
        <dbReference type="ARBA" id="ARBA00004141"/>
    </source>
</evidence>
<organism evidence="6 7">
    <name type="scientific">Pseudobythopirellula maris</name>
    <dbReference type="NCBI Taxonomy" id="2527991"/>
    <lineage>
        <taxon>Bacteria</taxon>
        <taxon>Pseudomonadati</taxon>
        <taxon>Planctomycetota</taxon>
        <taxon>Planctomycetia</taxon>
        <taxon>Pirellulales</taxon>
        <taxon>Lacipirellulaceae</taxon>
        <taxon>Pseudobythopirellula</taxon>
    </lineage>
</organism>
<evidence type="ECO:0000256" key="5">
    <source>
        <dbReference type="SAM" id="Phobius"/>
    </source>
</evidence>
<evidence type="ECO:0000256" key="3">
    <source>
        <dbReference type="ARBA" id="ARBA00022989"/>
    </source>
</evidence>
<keyword evidence="4 5" id="KW-0472">Membrane</keyword>
<proteinExistence type="predicted"/>
<protein>
    <submittedName>
        <fullName evidence="6">Sodium Bile acid symporter family protein</fullName>
    </submittedName>
</protein>
<dbReference type="Gene3D" id="1.20.1530.20">
    <property type="match status" value="1"/>
</dbReference>
<comment type="subcellular location">
    <subcellularLocation>
        <location evidence="1">Membrane</location>
        <topology evidence="1">Multi-pass membrane protein</topology>
    </subcellularLocation>
</comment>